<keyword evidence="8" id="KW-1208">Phospholipid metabolism</keyword>
<keyword evidence="3" id="KW-0808">Transferase</keyword>
<dbReference type="InterPro" id="IPR045540">
    <property type="entry name" value="YegS/DAGK_C"/>
</dbReference>
<dbReference type="Gene3D" id="2.60.200.40">
    <property type="match status" value="1"/>
</dbReference>
<sequence>MTSLLAIANADAGTADAQTITDVIDALHGLDVDLVTTSSPEDLAKAFADHPAVDGVVVLGGDGSLHAVVDALRSAGRLTDVVIGLVPLGTGNDFAATLGLPDDPVEAAQVIAAGRTRGIDLIIDDRDEVVVNAAHIGIGAEAAKAARPWKKALGPVGYVVGAVLTGVRGLTQPGAHLQITVDGETLPRKEPVIQVAVGNGGYVGGGTALLPEADPSDGELDIAVSYTESPRRRIAYAWHVRRGDHHRRDDVVYLRGTTVSVRGDALACTSDGELSGPRAEHSWRLEPAALTMYVP</sequence>
<keyword evidence="7" id="KW-0443">Lipid metabolism</keyword>
<dbReference type="AlphaFoldDB" id="A0A5M4FBS9"/>
<dbReference type="SMART" id="SM00046">
    <property type="entry name" value="DAGKc"/>
    <property type="match status" value="1"/>
</dbReference>
<evidence type="ECO:0000256" key="6">
    <source>
        <dbReference type="ARBA" id="ARBA00022840"/>
    </source>
</evidence>
<dbReference type="Pfam" id="PF00781">
    <property type="entry name" value="DAGK_cat"/>
    <property type="match status" value="1"/>
</dbReference>
<dbReference type="InterPro" id="IPR017438">
    <property type="entry name" value="ATP-NAD_kinase_N"/>
</dbReference>
<accession>A0A5M4FBS9</accession>
<dbReference type="SUPFAM" id="SSF111331">
    <property type="entry name" value="NAD kinase/diacylglycerol kinase-like"/>
    <property type="match status" value="1"/>
</dbReference>
<evidence type="ECO:0000256" key="1">
    <source>
        <dbReference type="ARBA" id="ARBA00001946"/>
    </source>
</evidence>
<evidence type="ECO:0000256" key="5">
    <source>
        <dbReference type="ARBA" id="ARBA00022777"/>
    </source>
</evidence>
<evidence type="ECO:0000313" key="11">
    <source>
        <dbReference type="Proteomes" id="UP000380867"/>
    </source>
</evidence>
<dbReference type="GO" id="GO:0008654">
    <property type="term" value="P:phospholipid biosynthetic process"/>
    <property type="evidence" value="ECO:0007669"/>
    <property type="project" value="UniProtKB-KW"/>
</dbReference>
<dbReference type="PANTHER" id="PTHR12358">
    <property type="entry name" value="SPHINGOSINE KINASE"/>
    <property type="match status" value="1"/>
</dbReference>
<dbReference type="PROSITE" id="PS50146">
    <property type="entry name" value="DAGK"/>
    <property type="match status" value="1"/>
</dbReference>
<name>A0A5M4FBS9_9ACTN</name>
<comment type="similarity">
    <text evidence="2">Belongs to the diacylglycerol/lipid kinase family.</text>
</comment>
<dbReference type="InterPro" id="IPR016064">
    <property type="entry name" value="NAD/diacylglycerol_kinase_sf"/>
</dbReference>
<keyword evidence="11" id="KW-1185">Reference proteome</keyword>
<evidence type="ECO:0000256" key="8">
    <source>
        <dbReference type="ARBA" id="ARBA00023264"/>
    </source>
</evidence>
<dbReference type="OrthoDB" id="142078at2"/>
<evidence type="ECO:0000259" key="9">
    <source>
        <dbReference type="PROSITE" id="PS50146"/>
    </source>
</evidence>
<organism evidence="10 11">
    <name type="scientific">Aeromicrobium ginsengisoli</name>
    <dbReference type="NCBI Taxonomy" id="363867"/>
    <lineage>
        <taxon>Bacteria</taxon>
        <taxon>Bacillati</taxon>
        <taxon>Actinomycetota</taxon>
        <taxon>Actinomycetes</taxon>
        <taxon>Propionibacteriales</taxon>
        <taxon>Nocardioidaceae</taxon>
        <taxon>Aeromicrobium</taxon>
    </lineage>
</organism>
<evidence type="ECO:0000256" key="7">
    <source>
        <dbReference type="ARBA" id="ARBA00023209"/>
    </source>
</evidence>
<dbReference type="Pfam" id="PF19279">
    <property type="entry name" value="YegS_C"/>
    <property type="match status" value="1"/>
</dbReference>
<evidence type="ECO:0000256" key="4">
    <source>
        <dbReference type="ARBA" id="ARBA00022741"/>
    </source>
</evidence>
<evidence type="ECO:0000256" key="2">
    <source>
        <dbReference type="ARBA" id="ARBA00005983"/>
    </source>
</evidence>
<dbReference type="InterPro" id="IPR050187">
    <property type="entry name" value="Lipid_Phosphate_FormReg"/>
</dbReference>
<protein>
    <recommendedName>
        <fullName evidence="9">DAGKc domain-containing protein</fullName>
    </recommendedName>
</protein>
<dbReference type="InterPro" id="IPR001206">
    <property type="entry name" value="Diacylglycerol_kinase_cat_dom"/>
</dbReference>
<dbReference type="GO" id="GO:0016301">
    <property type="term" value="F:kinase activity"/>
    <property type="evidence" value="ECO:0007669"/>
    <property type="project" value="UniProtKB-KW"/>
</dbReference>
<comment type="cofactor">
    <cofactor evidence="1">
        <name>Mg(2+)</name>
        <dbReference type="ChEBI" id="CHEBI:18420"/>
    </cofactor>
</comment>
<keyword evidence="7" id="KW-0444">Lipid biosynthesis</keyword>
<dbReference type="EMBL" id="SDPQ02000003">
    <property type="protein sequence ID" value="KAA1395360.1"/>
    <property type="molecule type" value="Genomic_DNA"/>
</dbReference>
<reference evidence="10" key="1">
    <citation type="submission" date="2019-09" db="EMBL/GenBank/DDBJ databases">
        <authorList>
            <person name="Li J."/>
        </authorList>
    </citation>
    <scope>NUCLEOTIDE SEQUENCE [LARGE SCALE GENOMIC DNA]</scope>
    <source>
        <strain evidence="10">JCM 14732</strain>
    </source>
</reference>
<dbReference type="RefSeq" id="WP_149690026.1">
    <property type="nucleotide sequence ID" value="NZ_SDPQ02000003.1"/>
</dbReference>
<dbReference type="Proteomes" id="UP000380867">
    <property type="component" value="Unassembled WGS sequence"/>
</dbReference>
<keyword evidence="7" id="KW-0594">Phospholipid biosynthesis</keyword>
<dbReference type="GO" id="GO:0005524">
    <property type="term" value="F:ATP binding"/>
    <property type="evidence" value="ECO:0007669"/>
    <property type="project" value="UniProtKB-KW"/>
</dbReference>
<dbReference type="PANTHER" id="PTHR12358:SF54">
    <property type="entry name" value="SPHINGOSINE KINASE RELATED PROTEIN"/>
    <property type="match status" value="1"/>
</dbReference>
<keyword evidence="4" id="KW-0547">Nucleotide-binding</keyword>
<keyword evidence="6" id="KW-0067">ATP-binding</keyword>
<evidence type="ECO:0000313" key="10">
    <source>
        <dbReference type="EMBL" id="KAA1395360.1"/>
    </source>
</evidence>
<comment type="caution">
    <text evidence="10">The sequence shown here is derived from an EMBL/GenBank/DDBJ whole genome shotgun (WGS) entry which is preliminary data.</text>
</comment>
<proteinExistence type="inferred from homology"/>
<evidence type="ECO:0000256" key="3">
    <source>
        <dbReference type="ARBA" id="ARBA00022679"/>
    </source>
</evidence>
<keyword evidence="5" id="KW-0418">Kinase</keyword>
<gene>
    <name evidence="10" type="ORF">ESP70_014455</name>
</gene>
<dbReference type="Gene3D" id="3.40.50.10330">
    <property type="entry name" value="Probable inorganic polyphosphate/atp-NAD kinase, domain 1"/>
    <property type="match status" value="1"/>
</dbReference>
<feature type="domain" description="DAGKc" evidence="9">
    <location>
        <begin position="1"/>
        <end position="128"/>
    </location>
</feature>